<reference evidence="1" key="1">
    <citation type="submission" date="2020-10" db="EMBL/GenBank/DDBJ databases">
        <authorList>
            <person name="Gilroy R."/>
        </authorList>
    </citation>
    <scope>NUCLEOTIDE SEQUENCE</scope>
    <source>
        <strain evidence="1">6276</strain>
    </source>
</reference>
<proteinExistence type="predicted"/>
<dbReference type="Proteomes" id="UP000823928">
    <property type="component" value="Unassembled WGS sequence"/>
</dbReference>
<reference evidence="1" key="2">
    <citation type="journal article" date="2021" name="PeerJ">
        <title>Extensive microbial diversity within the chicken gut microbiome revealed by metagenomics and culture.</title>
        <authorList>
            <person name="Gilroy R."/>
            <person name="Ravi A."/>
            <person name="Getino M."/>
            <person name="Pursley I."/>
            <person name="Horton D.L."/>
            <person name="Alikhan N.F."/>
            <person name="Baker D."/>
            <person name="Gharbi K."/>
            <person name="Hall N."/>
            <person name="Watson M."/>
            <person name="Adriaenssens E.M."/>
            <person name="Foster-Nyarko E."/>
            <person name="Jarju S."/>
            <person name="Secka A."/>
            <person name="Antonio M."/>
            <person name="Oren A."/>
            <person name="Chaudhuri R.R."/>
            <person name="La Ragione R."/>
            <person name="Hildebrand F."/>
            <person name="Pallen M.J."/>
        </authorList>
    </citation>
    <scope>NUCLEOTIDE SEQUENCE</scope>
    <source>
        <strain evidence="1">6276</strain>
    </source>
</reference>
<accession>A0A9D1EY86</accession>
<dbReference type="AlphaFoldDB" id="A0A9D1EY86"/>
<comment type="caution">
    <text evidence="1">The sequence shown here is derived from an EMBL/GenBank/DDBJ whole genome shotgun (WGS) entry which is preliminary data.</text>
</comment>
<evidence type="ECO:0008006" key="3">
    <source>
        <dbReference type="Google" id="ProtNLM"/>
    </source>
</evidence>
<gene>
    <name evidence="1" type="ORF">IAC10_05735</name>
</gene>
<organism evidence="1 2">
    <name type="scientific">Candidatus Scatousia excrementigallinarum</name>
    <dbReference type="NCBI Taxonomy" id="2840935"/>
    <lineage>
        <taxon>Bacteria</taxon>
        <taxon>Candidatus Scatousia</taxon>
    </lineage>
</organism>
<protein>
    <recommendedName>
        <fullName evidence="3">Transglycosylase SLT domain-containing protein</fullName>
    </recommendedName>
</protein>
<evidence type="ECO:0000313" key="2">
    <source>
        <dbReference type="Proteomes" id="UP000823928"/>
    </source>
</evidence>
<name>A0A9D1EY86_9BACT</name>
<dbReference type="EMBL" id="DVIU01000117">
    <property type="protein sequence ID" value="HIS36115.1"/>
    <property type="molecule type" value="Genomic_DNA"/>
</dbReference>
<sequence length="267" mass="30216">MHIPRISRPQVSGAFNRLKNACLNKEKAARKTLPGMLLVAQSLAMPVQAPGVAKLFTKTKTSIAADIFEHPNAKFIVIKNMIQNVVPDVSDEFVTQVLETAERVKCSPEDLTALLYKESQFKPDVKNGNFGGIGQMNKKSLKLSISHAEKDENARPGITEIVIEKFLSLPREKQMPYVRNYILAMKSFYMKNPQRELNGGELYSLFYTPGRINKKFLTSASDPSTSDYYFKNKELDFDKDSVITKEDLQHVLDRVKTRDLNITLAKK</sequence>
<evidence type="ECO:0000313" key="1">
    <source>
        <dbReference type="EMBL" id="HIS36115.1"/>
    </source>
</evidence>